<dbReference type="PIRSF" id="PIRSF036461">
    <property type="entry name" value="Chmtx_methlestr"/>
    <property type="match status" value="1"/>
</dbReference>
<reference evidence="6 7" key="1">
    <citation type="submission" date="2020-07" db="EMBL/GenBank/DDBJ databases">
        <title>Sequencing the genomes of 1000 actinobacteria strains.</title>
        <authorList>
            <person name="Klenk H.-P."/>
        </authorList>
    </citation>
    <scope>NUCLEOTIDE SEQUENCE [LARGE SCALE GENOMIC DNA]</scope>
    <source>
        <strain evidence="6 7">DSM 21350</strain>
    </source>
</reference>
<feature type="active site" evidence="4">
    <location>
        <position position="134"/>
    </location>
</feature>
<gene>
    <name evidence="6" type="ORF">BJZ21_001080</name>
</gene>
<evidence type="ECO:0000313" key="6">
    <source>
        <dbReference type="EMBL" id="NYD40997.1"/>
    </source>
</evidence>
<feature type="active site" evidence="4">
    <location>
        <position position="15"/>
    </location>
</feature>
<organism evidence="6 7">
    <name type="scientific">Nocardioides panaciterrulae</name>
    <dbReference type="NCBI Taxonomy" id="661492"/>
    <lineage>
        <taxon>Bacteria</taxon>
        <taxon>Bacillati</taxon>
        <taxon>Actinomycetota</taxon>
        <taxon>Actinomycetes</taxon>
        <taxon>Propionibacteriales</taxon>
        <taxon>Nocardioidaceae</taxon>
        <taxon>Nocardioides</taxon>
    </lineage>
</organism>
<keyword evidence="7" id="KW-1185">Reference proteome</keyword>
<dbReference type="InterPro" id="IPR011247">
    <property type="entry name" value="Chemotax_prot-Glu_Me-esterase"/>
</dbReference>
<dbReference type="GO" id="GO:0006935">
    <property type="term" value="P:chemotaxis"/>
    <property type="evidence" value="ECO:0007669"/>
    <property type="project" value="UniProtKB-UniRule"/>
</dbReference>
<dbReference type="InterPro" id="IPR035909">
    <property type="entry name" value="CheB_C"/>
</dbReference>
<dbReference type="PROSITE" id="PS50122">
    <property type="entry name" value="CHEB"/>
    <property type="match status" value="1"/>
</dbReference>
<dbReference type="InterPro" id="IPR000673">
    <property type="entry name" value="Sig_transdc_resp-reg_Me-estase"/>
</dbReference>
<dbReference type="GO" id="GO:0005737">
    <property type="term" value="C:cytoplasm"/>
    <property type="evidence" value="ECO:0007669"/>
    <property type="project" value="InterPro"/>
</dbReference>
<dbReference type="GO" id="GO:0000156">
    <property type="term" value="F:phosphorelay response regulator activity"/>
    <property type="evidence" value="ECO:0007669"/>
    <property type="project" value="InterPro"/>
</dbReference>
<dbReference type="RefSeq" id="WP_179662808.1">
    <property type="nucleotide sequence ID" value="NZ_JACCBG010000001.1"/>
</dbReference>
<evidence type="ECO:0000313" key="7">
    <source>
        <dbReference type="Proteomes" id="UP000535511"/>
    </source>
</evidence>
<dbReference type="PANTHER" id="PTHR42872">
    <property type="entry name" value="PROTEIN-GLUTAMATE METHYLESTERASE/PROTEIN-GLUTAMINE GLUTAMINASE"/>
    <property type="match status" value="1"/>
</dbReference>
<keyword evidence="1 4" id="KW-0378">Hydrolase</keyword>
<comment type="catalytic activity">
    <reaction evidence="3">
        <text>[protein]-L-glutamate 5-O-methyl ester + H2O = L-glutamyl-[protein] + methanol + H(+)</text>
        <dbReference type="Rhea" id="RHEA:23236"/>
        <dbReference type="Rhea" id="RHEA-COMP:10208"/>
        <dbReference type="Rhea" id="RHEA-COMP:10311"/>
        <dbReference type="ChEBI" id="CHEBI:15377"/>
        <dbReference type="ChEBI" id="CHEBI:15378"/>
        <dbReference type="ChEBI" id="CHEBI:17790"/>
        <dbReference type="ChEBI" id="CHEBI:29973"/>
        <dbReference type="ChEBI" id="CHEBI:82795"/>
        <dbReference type="EC" id="3.1.1.61"/>
    </reaction>
</comment>
<evidence type="ECO:0000256" key="2">
    <source>
        <dbReference type="ARBA" id="ARBA00039140"/>
    </source>
</evidence>
<keyword evidence="4" id="KW-0145">Chemotaxis</keyword>
<dbReference type="SUPFAM" id="SSF52738">
    <property type="entry name" value="Methylesterase CheB, C-terminal domain"/>
    <property type="match status" value="1"/>
</dbReference>
<dbReference type="Pfam" id="PF01339">
    <property type="entry name" value="CheB_methylest"/>
    <property type="match status" value="1"/>
</dbReference>
<dbReference type="AlphaFoldDB" id="A0A7Y9E4U9"/>
<dbReference type="CDD" id="cd16433">
    <property type="entry name" value="CheB"/>
    <property type="match status" value="1"/>
</dbReference>
<accession>A0A7Y9E4U9</accession>
<comment type="caution">
    <text evidence="6">The sequence shown here is derived from an EMBL/GenBank/DDBJ whole genome shotgun (WGS) entry which is preliminary data.</text>
</comment>
<dbReference type="EC" id="3.1.1.61" evidence="2"/>
<evidence type="ECO:0000256" key="4">
    <source>
        <dbReference type="PROSITE-ProRule" id="PRU00050"/>
    </source>
</evidence>
<evidence type="ECO:0000256" key="3">
    <source>
        <dbReference type="ARBA" id="ARBA00048267"/>
    </source>
</evidence>
<dbReference type="GO" id="GO:0008984">
    <property type="term" value="F:protein-glutamate methylesterase activity"/>
    <property type="evidence" value="ECO:0007669"/>
    <property type="project" value="UniProtKB-EC"/>
</dbReference>
<dbReference type="EMBL" id="JACCBG010000001">
    <property type="protein sequence ID" value="NYD40997.1"/>
    <property type="molecule type" value="Genomic_DNA"/>
</dbReference>
<evidence type="ECO:0000259" key="5">
    <source>
        <dbReference type="PROSITE" id="PS50122"/>
    </source>
</evidence>
<feature type="active site" evidence="4">
    <location>
        <position position="42"/>
    </location>
</feature>
<proteinExistence type="predicted"/>
<dbReference type="PANTHER" id="PTHR42872:SF6">
    <property type="entry name" value="PROTEIN-GLUTAMATE METHYLESTERASE_PROTEIN-GLUTAMINE GLUTAMINASE"/>
    <property type="match status" value="1"/>
</dbReference>
<sequence length="338" mass="34852">MTEVSRPTVVVVGASAGGVEALRELAAALPADFPGCVLVVLHVPPSGASALPAILARAGPLPARHAVEGEPLAGGTILVAPPDRHLVVADGVVTLTRGPQENGHRPAIDVLFRSAARAQGPRVVAVVLSGSLDDGAAGMVAVRQQGGVGLVQDFDEALFDAMPRAAATAAAVDQVLPAAAIATELARLVKAPPEPVPAPTPLMNMETAMADLAPGAMHDPDRPGTPSGFACPDCHGALFEITEGPLVRYRCRVGHAWSPESLVARQTVSLESALWMALRSLEEKAALNRDLSARASAGGHDLTATRFRRTEEDAIRAAELVRELIDNIGGTISAQSSV</sequence>
<feature type="domain" description="CheB-type methylesterase" evidence="5">
    <location>
        <begin position="3"/>
        <end position="192"/>
    </location>
</feature>
<evidence type="ECO:0000256" key="1">
    <source>
        <dbReference type="ARBA" id="ARBA00022801"/>
    </source>
</evidence>
<dbReference type="Proteomes" id="UP000535511">
    <property type="component" value="Unassembled WGS sequence"/>
</dbReference>
<dbReference type="Gene3D" id="3.40.50.180">
    <property type="entry name" value="Methylesterase CheB, C-terminal domain"/>
    <property type="match status" value="1"/>
</dbReference>
<protein>
    <recommendedName>
        <fullName evidence="2">protein-glutamate methylesterase</fullName>
        <ecNumber evidence="2">3.1.1.61</ecNumber>
    </recommendedName>
</protein>
<name>A0A7Y9E4U9_9ACTN</name>